<accession>A0ABW2L7T4</accession>
<reference evidence="2" key="1">
    <citation type="journal article" date="2019" name="Int. J. Syst. Evol. Microbiol.">
        <title>The Global Catalogue of Microorganisms (GCM) 10K type strain sequencing project: providing services to taxonomists for standard genome sequencing and annotation.</title>
        <authorList>
            <consortium name="The Broad Institute Genomics Platform"/>
            <consortium name="The Broad Institute Genome Sequencing Center for Infectious Disease"/>
            <person name="Wu L."/>
            <person name="Ma J."/>
        </authorList>
    </citation>
    <scope>NUCLEOTIDE SEQUENCE [LARGE SCALE GENOMIC DNA]</scope>
    <source>
        <strain evidence="2">CGMCC 4.1467</strain>
    </source>
</reference>
<dbReference type="RefSeq" id="WP_379712064.1">
    <property type="nucleotide sequence ID" value="NZ_JBHTBS010000004.1"/>
</dbReference>
<dbReference type="Proteomes" id="UP001596472">
    <property type="component" value="Unassembled WGS sequence"/>
</dbReference>
<name>A0ABW2L7T4_9BACT</name>
<sequence length="326" mass="36926">MTLAFDVLRACSTIWGVHMVFMTPLAAETQALPLEFKAPSAKIETIEAPEIDAAAWRTEHFTLLSDTPIPATVLQRLANTIESVPKVLQALPLPLLGINDKTQANIRFCRDEERFTQFGGPASSAGLYQPRENRILIRADLLLSPQQSRRVRLNGQLEEGLLVHELCHLTTARTLGLAPTWLSEGIAEYLSITHQQGGHYRFDNSPQFIRQHFKMHLGTKDFADLELPSLSQVLALSHRSWAQEIAISDPADRYLPYATSLLFTHYLIEGGQARRQELSKYLTALKEPRSRRQPAPEFNIGNPEEIEARLVRFWSTRGLKLRFRKP</sequence>
<gene>
    <name evidence="1" type="ORF">ACFQY0_10540</name>
</gene>
<evidence type="ECO:0000313" key="1">
    <source>
        <dbReference type="EMBL" id="MFC7337615.1"/>
    </source>
</evidence>
<organism evidence="1 2">
    <name type="scientific">Haloferula chungangensis</name>
    <dbReference type="NCBI Taxonomy" id="1048331"/>
    <lineage>
        <taxon>Bacteria</taxon>
        <taxon>Pseudomonadati</taxon>
        <taxon>Verrucomicrobiota</taxon>
        <taxon>Verrucomicrobiia</taxon>
        <taxon>Verrucomicrobiales</taxon>
        <taxon>Verrucomicrobiaceae</taxon>
        <taxon>Haloferula</taxon>
    </lineage>
</organism>
<dbReference type="EMBL" id="JBHTBS010000004">
    <property type="protein sequence ID" value="MFC7337615.1"/>
    <property type="molecule type" value="Genomic_DNA"/>
</dbReference>
<protein>
    <recommendedName>
        <fullName evidence="3">DUF1570 domain-containing protein</fullName>
    </recommendedName>
</protein>
<evidence type="ECO:0000313" key="2">
    <source>
        <dbReference type="Proteomes" id="UP001596472"/>
    </source>
</evidence>
<comment type="caution">
    <text evidence="1">The sequence shown here is derived from an EMBL/GenBank/DDBJ whole genome shotgun (WGS) entry which is preliminary data.</text>
</comment>
<evidence type="ECO:0008006" key="3">
    <source>
        <dbReference type="Google" id="ProtNLM"/>
    </source>
</evidence>
<keyword evidence="2" id="KW-1185">Reference proteome</keyword>
<proteinExistence type="predicted"/>